<accession>A0AAF0DJX2</accession>
<proteinExistence type="predicted"/>
<reference evidence="2" key="1">
    <citation type="submission" date="2023-03" db="EMBL/GenBank/DDBJ databases">
        <title>Emydomyces testavorans Genome Sequence.</title>
        <authorList>
            <person name="Hoyer L."/>
        </authorList>
    </citation>
    <scope>NUCLEOTIDE SEQUENCE</scope>
    <source>
        <strain evidence="2">16-2883</strain>
    </source>
</reference>
<dbReference type="Proteomes" id="UP001219355">
    <property type="component" value="Chromosome 3"/>
</dbReference>
<dbReference type="EMBL" id="CP120629">
    <property type="protein sequence ID" value="WEW60032.1"/>
    <property type="molecule type" value="Genomic_DNA"/>
</dbReference>
<evidence type="ECO:0000256" key="1">
    <source>
        <dbReference type="SAM" id="MobiDB-lite"/>
    </source>
</evidence>
<protein>
    <submittedName>
        <fullName evidence="2">Uncharacterized protein</fullName>
    </submittedName>
</protein>
<sequence>MSTAYTSVHSRCLLVTLTALSSINWDKADMACMLKTIRRHSIRLIEDRPSERKEAGSICTINTVSYPPKMMEFSSQTKHKNHPEENKAQNDTTRNNLDRQKRLSNMCQLLMETIIYLCGCKLDKMGSKVAYENCGNCGIVVHTEHLGKSCKRDPCEDCIAARKWIKVNGKWQPAS</sequence>
<organism evidence="2 3">
    <name type="scientific">Emydomyces testavorans</name>
    <dbReference type="NCBI Taxonomy" id="2070801"/>
    <lineage>
        <taxon>Eukaryota</taxon>
        <taxon>Fungi</taxon>
        <taxon>Dikarya</taxon>
        <taxon>Ascomycota</taxon>
        <taxon>Pezizomycotina</taxon>
        <taxon>Eurotiomycetes</taxon>
        <taxon>Eurotiomycetidae</taxon>
        <taxon>Onygenales</taxon>
        <taxon>Nannizziopsiaceae</taxon>
        <taxon>Emydomyces</taxon>
    </lineage>
</organism>
<gene>
    <name evidence="2" type="ORF">PRK78_005515</name>
</gene>
<evidence type="ECO:0000313" key="3">
    <source>
        <dbReference type="Proteomes" id="UP001219355"/>
    </source>
</evidence>
<name>A0AAF0DJX2_9EURO</name>
<dbReference type="AlphaFoldDB" id="A0AAF0DJX2"/>
<keyword evidence="3" id="KW-1185">Reference proteome</keyword>
<evidence type="ECO:0000313" key="2">
    <source>
        <dbReference type="EMBL" id="WEW60032.1"/>
    </source>
</evidence>
<feature type="region of interest" description="Disordered" evidence="1">
    <location>
        <begin position="73"/>
        <end position="97"/>
    </location>
</feature>